<accession>A0A381U046</accession>
<dbReference type="EMBL" id="UINC01005478">
    <property type="protein sequence ID" value="SVA21585.1"/>
    <property type="molecule type" value="Genomic_DNA"/>
</dbReference>
<dbReference type="Gene3D" id="2.40.160.60">
    <property type="entry name" value="Outer membrane protein transport protein (OMPP1/FadL/TodX)"/>
    <property type="match status" value="1"/>
</dbReference>
<sequence>MMSKSMILNNPLKWVVTFMLLIAMQSFTFAEGDNDKVGSVAFKFLNIQPDARGAALGGLSAQASGAGALFSNPAGIAGTEGMNLTAGMSQWLVETNIANFGFVMPMMGGAVGVSVVSVNYGDIMRSGWAGTTEFVFEPNQGSFTANDMAMQVSYGKNLSDKFSVGGTAKMISQNIDDVSISGLAFDIGTQFDLGKKGMKMGAVISNFGPDVESQAPAGGYAEFPSMSLPMTFTFGIVGEAMPGLNAGLNVLKQADMGQEFILNTEYNVSIAALRWSYNLNNPQQKTSFGAGVNVAGINADLSVSTTQWLDNVIRMSIGYSF</sequence>
<proteinExistence type="predicted"/>
<evidence type="ECO:0008006" key="2">
    <source>
        <dbReference type="Google" id="ProtNLM"/>
    </source>
</evidence>
<gene>
    <name evidence="1" type="ORF">METZ01_LOCUS74439</name>
</gene>
<organism evidence="1">
    <name type="scientific">marine metagenome</name>
    <dbReference type="NCBI Taxonomy" id="408172"/>
    <lineage>
        <taxon>unclassified sequences</taxon>
        <taxon>metagenomes</taxon>
        <taxon>ecological metagenomes</taxon>
    </lineage>
</organism>
<evidence type="ECO:0000313" key="1">
    <source>
        <dbReference type="EMBL" id="SVA21585.1"/>
    </source>
</evidence>
<protein>
    <recommendedName>
        <fullName evidence="2">PorV/PorQ family protein</fullName>
    </recommendedName>
</protein>
<reference evidence="1" key="1">
    <citation type="submission" date="2018-05" db="EMBL/GenBank/DDBJ databases">
        <authorList>
            <person name="Lanie J.A."/>
            <person name="Ng W.-L."/>
            <person name="Kazmierczak K.M."/>
            <person name="Andrzejewski T.M."/>
            <person name="Davidsen T.M."/>
            <person name="Wayne K.J."/>
            <person name="Tettelin H."/>
            <person name="Glass J.I."/>
            <person name="Rusch D."/>
            <person name="Podicherti R."/>
            <person name="Tsui H.-C.T."/>
            <person name="Winkler M.E."/>
        </authorList>
    </citation>
    <scope>NUCLEOTIDE SEQUENCE</scope>
</reference>
<dbReference type="NCBIfam" id="NF033709">
    <property type="entry name" value="PorV_fam"/>
    <property type="match status" value="1"/>
</dbReference>
<dbReference type="AlphaFoldDB" id="A0A381U046"/>
<name>A0A381U046_9ZZZZ</name>